<dbReference type="Pfam" id="PF03168">
    <property type="entry name" value="LEA_2"/>
    <property type="match status" value="1"/>
</dbReference>
<evidence type="ECO:0008006" key="13">
    <source>
        <dbReference type="Google" id="ProtNLM"/>
    </source>
</evidence>
<feature type="domain" description="DNA replication factor Cdt1 C-terminal" evidence="10">
    <location>
        <begin position="242"/>
        <end position="308"/>
    </location>
</feature>
<comment type="subcellular location">
    <subcellularLocation>
        <location evidence="1">Membrane</location>
        <topology evidence="1">Single-pass membrane protein</topology>
    </subcellularLocation>
</comment>
<organism evidence="11 12">
    <name type="scientific">Kingdonia uniflora</name>
    <dbReference type="NCBI Taxonomy" id="39325"/>
    <lineage>
        <taxon>Eukaryota</taxon>
        <taxon>Viridiplantae</taxon>
        <taxon>Streptophyta</taxon>
        <taxon>Embryophyta</taxon>
        <taxon>Tracheophyta</taxon>
        <taxon>Spermatophyta</taxon>
        <taxon>Magnoliopsida</taxon>
        <taxon>Ranunculales</taxon>
        <taxon>Circaeasteraceae</taxon>
        <taxon>Kingdonia</taxon>
    </lineage>
</organism>
<name>A0A7J7MF85_9MAGN</name>
<dbReference type="Proteomes" id="UP000541444">
    <property type="component" value="Unassembled WGS sequence"/>
</dbReference>
<comment type="caution">
    <text evidence="11">The sequence shown here is derived from an EMBL/GenBank/DDBJ whole genome shotgun (WGS) entry which is preliminary data.</text>
</comment>
<keyword evidence="4 8" id="KW-1133">Transmembrane helix</keyword>
<dbReference type="Gene3D" id="2.60.40.1820">
    <property type="match status" value="1"/>
</dbReference>
<evidence type="ECO:0000256" key="5">
    <source>
        <dbReference type="ARBA" id="ARBA00023136"/>
    </source>
</evidence>
<gene>
    <name evidence="11" type="ORF">GIB67_003578</name>
</gene>
<dbReference type="InterPro" id="IPR044839">
    <property type="entry name" value="NDR1-like"/>
</dbReference>
<evidence type="ECO:0000259" key="9">
    <source>
        <dbReference type="Pfam" id="PF03168"/>
    </source>
</evidence>
<keyword evidence="3 8" id="KW-0812">Transmembrane</keyword>
<dbReference type="AlphaFoldDB" id="A0A7J7MF85"/>
<keyword evidence="12" id="KW-1185">Reference proteome</keyword>
<accession>A0A7J7MF85</accession>
<protein>
    <recommendedName>
        <fullName evidence="13">Late embryogenesis abundant protein LEA-2 subgroup domain-containing protein</fullName>
    </recommendedName>
</protein>
<dbReference type="InterPro" id="IPR032054">
    <property type="entry name" value="Cdt1_C"/>
</dbReference>
<dbReference type="OrthoDB" id="1917746at2759"/>
<evidence type="ECO:0000256" key="7">
    <source>
        <dbReference type="SAM" id="MobiDB-lite"/>
    </source>
</evidence>
<dbReference type="EMBL" id="JACGCM010001564">
    <property type="protein sequence ID" value="KAF6153388.1"/>
    <property type="molecule type" value="Genomic_DNA"/>
</dbReference>
<feature type="domain" description="Late embryogenesis abundant protein LEA-2 subgroup" evidence="9">
    <location>
        <begin position="120"/>
        <end position="220"/>
    </location>
</feature>
<evidence type="ECO:0000256" key="1">
    <source>
        <dbReference type="ARBA" id="ARBA00004167"/>
    </source>
</evidence>
<feature type="transmembrane region" description="Helical" evidence="8">
    <location>
        <begin position="57"/>
        <end position="87"/>
    </location>
</feature>
<dbReference type="InterPro" id="IPR038090">
    <property type="entry name" value="Cdt1_C_WH_dom_sf"/>
</dbReference>
<evidence type="ECO:0000256" key="4">
    <source>
        <dbReference type="ARBA" id="ARBA00022989"/>
    </source>
</evidence>
<dbReference type="GO" id="GO:0005886">
    <property type="term" value="C:plasma membrane"/>
    <property type="evidence" value="ECO:0007669"/>
    <property type="project" value="TreeGrafter"/>
</dbReference>
<dbReference type="PANTHER" id="PTHR31234:SF72">
    <property type="entry name" value="NDR1_HIN1-LIKE PROTEIN 6"/>
    <property type="match status" value="1"/>
</dbReference>
<dbReference type="Pfam" id="PF16679">
    <property type="entry name" value="CDT1_C"/>
    <property type="match status" value="1"/>
</dbReference>
<dbReference type="Gene3D" id="1.10.10.1420">
    <property type="entry name" value="DNA replication factor Cdt1, C-terminal WH domain"/>
    <property type="match status" value="1"/>
</dbReference>
<keyword evidence="6" id="KW-0131">Cell cycle</keyword>
<sequence>MAEHQKIYPVDIETPVTVPLVPHQAPKSEIGSPGHQYPSQQRTIPVKHSRPPRKRSCLCRCFCWTISLLLLIVIVIAAIVGILFLVFQPKLPKYSVDSLRVSEFSLNTDMSLSAQFNVMVTARNPNKKIGIYYGKGSRLRVYYTNIKLCEGSLPKFYQGHRNTTELDVALTGQTNNASTLLTTLSQEQQTTGTVHLTLRADVPIRVKLGKLKLPRVKFVVKCNLVVQGNRDQKMNQGGRGKCQQMLTSLTKSFYLIDHHFQSANYKQITKEELLHKMISDNFELDSMREAEEQLELLEDFLPSWISRKLSSGSLILYGVEKVSDRDSMLAEKLKEAVEGYVG</sequence>
<evidence type="ECO:0000256" key="3">
    <source>
        <dbReference type="ARBA" id="ARBA00022692"/>
    </source>
</evidence>
<proteinExistence type="inferred from homology"/>
<comment type="similarity">
    <text evidence="2">Belongs to the Cdt1 family.</text>
</comment>
<evidence type="ECO:0000256" key="6">
    <source>
        <dbReference type="ARBA" id="ARBA00023306"/>
    </source>
</evidence>
<reference evidence="11 12" key="1">
    <citation type="journal article" date="2020" name="IScience">
        <title>Genome Sequencing of the Endangered Kingdonia uniflora (Circaeasteraceae, Ranunculales) Reveals Potential Mechanisms of Evolutionary Specialization.</title>
        <authorList>
            <person name="Sun Y."/>
            <person name="Deng T."/>
            <person name="Zhang A."/>
            <person name="Moore M.J."/>
            <person name="Landis J.B."/>
            <person name="Lin N."/>
            <person name="Zhang H."/>
            <person name="Zhang X."/>
            <person name="Huang J."/>
            <person name="Zhang X."/>
            <person name="Sun H."/>
            <person name="Wang H."/>
        </authorList>
    </citation>
    <scope>NUCLEOTIDE SEQUENCE [LARGE SCALE GENOMIC DNA]</scope>
    <source>
        <strain evidence="11">TB1705</strain>
        <tissue evidence="11">Leaf</tissue>
    </source>
</reference>
<dbReference type="PANTHER" id="PTHR31234">
    <property type="entry name" value="LATE EMBRYOGENESIS ABUNDANT (LEA) HYDROXYPROLINE-RICH GLYCOPROTEIN FAMILY"/>
    <property type="match status" value="1"/>
</dbReference>
<keyword evidence="5 8" id="KW-0472">Membrane</keyword>
<feature type="region of interest" description="Disordered" evidence="7">
    <location>
        <begin position="25"/>
        <end position="48"/>
    </location>
</feature>
<evidence type="ECO:0000313" key="11">
    <source>
        <dbReference type="EMBL" id="KAF6153388.1"/>
    </source>
</evidence>
<evidence type="ECO:0000256" key="8">
    <source>
        <dbReference type="SAM" id="Phobius"/>
    </source>
</evidence>
<dbReference type="InterPro" id="IPR004864">
    <property type="entry name" value="LEA_2"/>
</dbReference>
<evidence type="ECO:0000259" key="10">
    <source>
        <dbReference type="Pfam" id="PF16679"/>
    </source>
</evidence>
<evidence type="ECO:0000256" key="2">
    <source>
        <dbReference type="ARBA" id="ARBA00008356"/>
    </source>
</evidence>
<evidence type="ECO:0000313" key="12">
    <source>
        <dbReference type="Proteomes" id="UP000541444"/>
    </source>
</evidence>
<dbReference type="GO" id="GO:0098542">
    <property type="term" value="P:defense response to other organism"/>
    <property type="evidence" value="ECO:0007669"/>
    <property type="project" value="InterPro"/>
</dbReference>